<gene>
    <name evidence="3" type="ORF">BTO30_10510</name>
</gene>
<feature type="domain" description="SsuA/THI5-like" evidence="2">
    <location>
        <begin position="51"/>
        <end position="153"/>
    </location>
</feature>
<evidence type="ECO:0000256" key="1">
    <source>
        <dbReference type="SAM" id="SignalP"/>
    </source>
</evidence>
<feature type="signal peptide" evidence="1">
    <location>
        <begin position="1"/>
        <end position="27"/>
    </location>
</feature>
<evidence type="ECO:0000259" key="2">
    <source>
        <dbReference type="Pfam" id="PF09084"/>
    </source>
</evidence>
<dbReference type="OrthoDB" id="506341at2"/>
<comment type="caution">
    <text evidence="3">The sequence shown here is derived from an EMBL/GenBank/DDBJ whole genome shotgun (WGS) entry which is preliminary data.</text>
</comment>
<accession>A0A1Q8Q494</accession>
<keyword evidence="4" id="KW-1185">Reference proteome</keyword>
<keyword evidence="1" id="KW-0732">Signal</keyword>
<proteinExistence type="predicted"/>
<protein>
    <recommendedName>
        <fullName evidence="2">SsuA/THI5-like domain-containing protein</fullName>
    </recommendedName>
</protein>
<organism evidence="3 4">
    <name type="scientific">Domibacillus antri</name>
    <dbReference type="NCBI Taxonomy" id="1714264"/>
    <lineage>
        <taxon>Bacteria</taxon>
        <taxon>Bacillati</taxon>
        <taxon>Bacillota</taxon>
        <taxon>Bacilli</taxon>
        <taxon>Bacillales</taxon>
        <taxon>Bacillaceae</taxon>
        <taxon>Domibacillus</taxon>
    </lineage>
</organism>
<sequence length="158" mass="16438">MLTFTKKKLAAVAAAVLMMGGCSSNQAAPEPAAADQAQQTIKIGYPNILSMAPAIIAEKQKLMEEQGLHAEFYQFANGPDLNKALSSGKLDVAYTGIPVVVNWASRGADISVIAKVGEGEFGLLTKGDAEITGPLDLKGKKVGFLGKGTGSDILVRGF</sequence>
<dbReference type="PANTHER" id="PTHR30024">
    <property type="entry name" value="ALIPHATIC SULFONATES-BINDING PROTEIN-RELATED"/>
    <property type="match status" value="1"/>
</dbReference>
<dbReference type="SUPFAM" id="SSF53850">
    <property type="entry name" value="Periplasmic binding protein-like II"/>
    <property type="match status" value="1"/>
</dbReference>
<dbReference type="InterPro" id="IPR015168">
    <property type="entry name" value="SsuA/THI5"/>
</dbReference>
<evidence type="ECO:0000313" key="4">
    <source>
        <dbReference type="Proteomes" id="UP000185568"/>
    </source>
</evidence>
<dbReference type="STRING" id="1714264.BTO30_10510"/>
<name>A0A1Q8Q494_9BACI</name>
<dbReference type="Pfam" id="PF09084">
    <property type="entry name" value="NMT1"/>
    <property type="match status" value="1"/>
</dbReference>
<dbReference type="EMBL" id="MSDU01000022">
    <property type="protein sequence ID" value="OLN22176.1"/>
    <property type="molecule type" value="Genomic_DNA"/>
</dbReference>
<dbReference type="AlphaFoldDB" id="A0A1Q8Q494"/>
<dbReference type="PROSITE" id="PS51257">
    <property type="entry name" value="PROKAR_LIPOPROTEIN"/>
    <property type="match status" value="1"/>
</dbReference>
<dbReference type="Proteomes" id="UP000185568">
    <property type="component" value="Unassembled WGS sequence"/>
</dbReference>
<dbReference type="Gene3D" id="3.40.190.10">
    <property type="entry name" value="Periplasmic binding protein-like II"/>
    <property type="match status" value="1"/>
</dbReference>
<feature type="chain" id="PRO_5012209413" description="SsuA/THI5-like domain-containing protein" evidence="1">
    <location>
        <begin position="28"/>
        <end position="158"/>
    </location>
</feature>
<evidence type="ECO:0000313" key="3">
    <source>
        <dbReference type="EMBL" id="OLN22176.1"/>
    </source>
</evidence>
<reference evidence="3 4" key="1">
    <citation type="submission" date="2016-12" db="EMBL/GenBank/DDBJ databases">
        <title>Domibacillus antri genome sequencing.</title>
        <authorList>
            <person name="Verma A."/>
            <person name="Krishnamurthi S."/>
        </authorList>
    </citation>
    <scope>NUCLEOTIDE SEQUENCE [LARGE SCALE GENOMIC DNA]</scope>
    <source>
        <strain evidence="3 4">XD80</strain>
    </source>
</reference>